<name>A0A4Y7RKE9_9FIRM</name>
<dbReference type="PANTHER" id="PTHR37422">
    <property type="entry name" value="TEICHURONIC ACID BIOSYNTHESIS PROTEIN TUAE"/>
    <property type="match status" value="1"/>
</dbReference>
<dbReference type="Proteomes" id="UP000297597">
    <property type="component" value="Unassembled WGS sequence"/>
</dbReference>
<feature type="transmembrane region" description="Helical" evidence="5">
    <location>
        <begin position="274"/>
        <end position="295"/>
    </location>
</feature>
<feature type="transmembrane region" description="Helical" evidence="5">
    <location>
        <begin position="20"/>
        <end position="38"/>
    </location>
</feature>
<organism evidence="7 8">
    <name type="scientific">Pelotomaculum propionicicum</name>
    <dbReference type="NCBI Taxonomy" id="258475"/>
    <lineage>
        <taxon>Bacteria</taxon>
        <taxon>Bacillati</taxon>
        <taxon>Bacillota</taxon>
        <taxon>Clostridia</taxon>
        <taxon>Eubacteriales</taxon>
        <taxon>Desulfotomaculaceae</taxon>
        <taxon>Pelotomaculum</taxon>
    </lineage>
</organism>
<feature type="transmembrane region" description="Helical" evidence="5">
    <location>
        <begin position="366"/>
        <end position="391"/>
    </location>
</feature>
<evidence type="ECO:0000256" key="2">
    <source>
        <dbReference type="ARBA" id="ARBA00022692"/>
    </source>
</evidence>
<gene>
    <name evidence="7" type="ORF">Pmgp_03112</name>
</gene>
<dbReference type="RefSeq" id="WP_134214984.1">
    <property type="nucleotide sequence ID" value="NZ_QFFZ01000047.1"/>
</dbReference>
<dbReference type="GO" id="GO:0016020">
    <property type="term" value="C:membrane"/>
    <property type="evidence" value="ECO:0007669"/>
    <property type="project" value="UniProtKB-SubCell"/>
</dbReference>
<keyword evidence="8" id="KW-1185">Reference proteome</keyword>
<comment type="subcellular location">
    <subcellularLocation>
        <location evidence="1">Membrane</location>
        <topology evidence="1">Multi-pass membrane protein</topology>
    </subcellularLocation>
</comment>
<dbReference type="InterPro" id="IPR051533">
    <property type="entry name" value="WaaL-like"/>
</dbReference>
<evidence type="ECO:0000256" key="1">
    <source>
        <dbReference type="ARBA" id="ARBA00004141"/>
    </source>
</evidence>
<feature type="transmembrane region" description="Helical" evidence="5">
    <location>
        <begin position="80"/>
        <end position="101"/>
    </location>
</feature>
<dbReference type="EMBL" id="QFFZ01000047">
    <property type="protein sequence ID" value="TEB09455.1"/>
    <property type="molecule type" value="Genomic_DNA"/>
</dbReference>
<dbReference type="PANTHER" id="PTHR37422:SF13">
    <property type="entry name" value="LIPOPOLYSACCHARIDE BIOSYNTHESIS PROTEIN PA4999-RELATED"/>
    <property type="match status" value="1"/>
</dbReference>
<feature type="domain" description="O-antigen ligase-related" evidence="6">
    <location>
        <begin position="237"/>
        <end position="383"/>
    </location>
</feature>
<keyword evidence="3 5" id="KW-1133">Transmembrane helix</keyword>
<dbReference type="InterPro" id="IPR007016">
    <property type="entry name" value="O-antigen_ligase-rel_domated"/>
</dbReference>
<dbReference type="OrthoDB" id="1803901at2"/>
<evidence type="ECO:0000256" key="3">
    <source>
        <dbReference type="ARBA" id="ARBA00022989"/>
    </source>
</evidence>
<dbReference type="Pfam" id="PF04932">
    <property type="entry name" value="Wzy_C"/>
    <property type="match status" value="1"/>
</dbReference>
<feature type="transmembrane region" description="Helical" evidence="5">
    <location>
        <begin position="205"/>
        <end position="223"/>
    </location>
</feature>
<evidence type="ECO:0000256" key="5">
    <source>
        <dbReference type="SAM" id="Phobius"/>
    </source>
</evidence>
<dbReference type="PROSITE" id="PS51257">
    <property type="entry name" value="PROKAR_LIPOPROTEIN"/>
    <property type="match status" value="1"/>
</dbReference>
<keyword evidence="2 5" id="KW-0812">Transmembrane</keyword>
<feature type="transmembrane region" description="Helical" evidence="5">
    <location>
        <begin position="230"/>
        <end position="246"/>
    </location>
</feature>
<feature type="transmembrane region" description="Helical" evidence="5">
    <location>
        <begin position="171"/>
        <end position="193"/>
    </location>
</feature>
<evidence type="ECO:0000313" key="7">
    <source>
        <dbReference type="EMBL" id="TEB09455.1"/>
    </source>
</evidence>
<feature type="transmembrane region" description="Helical" evidence="5">
    <location>
        <begin position="403"/>
        <end position="421"/>
    </location>
</feature>
<evidence type="ECO:0000313" key="8">
    <source>
        <dbReference type="Proteomes" id="UP000297597"/>
    </source>
</evidence>
<comment type="caution">
    <text evidence="7">The sequence shown here is derived from an EMBL/GenBank/DDBJ whole genome shotgun (WGS) entry which is preliminary data.</text>
</comment>
<evidence type="ECO:0000256" key="4">
    <source>
        <dbReference type="ARBA" id="ARBA00023136"/>
    </source>
</evidence>
<protein>
    <recommendedName>
        <fullName evidence="6">O-antigen ligase-related domain-containing protein</fullName>
    </recommendedName>
</protein>
<proteinExistence type="predicted"/>
<accession>A0A4Y7RKE9</accession>
<feature type="transmembrane region" description="Helical" evidence="5">
    <location>
        <begin position="139"/>
        <end position="159"/>
    </location>
</feature>
<feature type="transmembrane region" description="Helical" evidence="5">
    <location>
        <begin position="113"/>
        <end position="133"/>
    </location>
</feature>
<dbReference type="AlphaFoldDB" id="A0A4Y7RKE9"/>
<sequence length="448" mass="49542">MKEVEVIRPVRGRPKTGEQPISYLFSAVACGAIIGCLASATGSLLIVVVAALVVPLMIWKPFLGLTGMLLLVPFEELTKFGFSFTLVKVIGAATFIFWFFQTIFKRQKIKTDLFLWVALLFLAWSSCSLLWTVDRDNGIDAILTIIQLVLFYLMSCNLIDSDKKLRAVMGSYIIGATIAAIIAILGVYEAGFATRASVSSTQDPNHFACAISVGLILAIYLTCTCRGYQRFLYSASGFLLALGLLLSGSRGTWLAVLASIVAAGLYTKSRIFKITLFAAILIVVLLFNSVIINAMPPLIAERIVSIAVLGDRGCGRLDIWMVGLEMVKENWLTGVGIYGFPTAYNDYLLKSYNGIKDRDVMLDAHNSFLCLLAELGLLGLLLYSMFWLVSWKYTGRLPGDPEKTLGICMLVYLFFASLTGTEYKMKFFWVGLLIINKLSLFRARLLNR</sequence>
<reference evidence="7 8" key="1">
    <citation type="journal article" date="2018" name="Environ. Microbiol.">
        <title>Novel energy conservation strategies and behaviour of Pelotomaculum schinkii driving syntrophic propionate catabolism.</title>
        <authorList>
            <person name="Hidalgo-Ahumada C.A.P."/>
            <person name="Nobu M.K."/>
            <person name="Narihiro T."/>
            <person name="Tamaki H."/>
            <person name="Liu W.T."/>
            <person name="Kamagata Y."/>
            <person name="Stams A.J.M."/>
            <person name="Imachi H."/>
            <person name="Sousa D.Z."/>
        </authorList>
    </citation>
    <scope>NUCLEOTIDE SEQUENCE [LARGE SCALE GENOMIC DNA]</scope>
    <source>
        <strain evidence="7 8">MGP</strain>
    </source>
</reference>
<keyword evidence="4 5" id="KW-0472">Membrane</keyword>
<evidence type="ECO:0000259" key="6">
    <source>
        <dbReference type="Pfam" id="PF04932"/>
    </source>
</evidence>